<dbReference type="Proteomes" id="UP001164705">
    <property type="component" value="Chromosome"/>
</dbReference>
<keyword evidence="1" id="KW-0732">Signal</keyword>
<evidence type="ECO:0000256" key="1">
    <source>
        <dbReference type="SAM" id="SignalP"/>
    </source>
</evidence>
<dbReference type="EMBL" id="CP113088">
    <property type="protein sequence ID" value="WAC01188.1"/>
    <property type="molecule type" value="Genomic_DNA"/>
</dbReference>
<proteinExistence type="predicted"/>
<evidence type="ECO:0008006" key="4">
    <source>
        <dbReference type="Google" id="ProtNLM"/>
    </source>
</evidence>
<dbReference type="SUPFAM" id="SSF110296">
    <property type="entry name" value="Oligoxyloglucan reducing end-specific cellobiohydrolase"/>
    <property type="match status" value="1"/>
</dbReference>
<name>A0A9E8SCE4_9FLAO</name>
<evidence type="ECO:0000313" key="3">
    <source>
        <dbReference type="Proteomes" id="UP001164705"/>
    </source>
</evidence>
<feature type="chain" id="PRO_5039155744" description="Glycosyl hydrolase" evidence="1">
    <location>
        <begin position="19"/>
        <end position="259"/>
    </location>
</feature>
<dbReference type="KEGG" id="lnu:N7U66_13735"/>
<dbReference type="Gene3D" id="2.130.10.10">
    <property type="entry name" value="YVTN repeat-like/Quinoprotein amine dehydrogenase"/>
    <property type="match status" value="1"/>
</dbReference>
<organism evidence="2 3">
    <name type="scientific">Lacinutrix neustonica</name>
    <dbReference type="NCBI Taxonomy" id="2980107"/>
    <lineage>
        <taxon>Bacteria</taxon>
        <taxon>Pseudomonadati</taxon>
        <taxon>Bacteroidota</taxon>
        <taxon>Flavobacteriia</taxon>
        <taxon>Flavobacteriales</taxon>
        <taxon>Flavobacteriaceae</taxon>
        <taxon>Lacinutrix</taxon>
    </lineage>
</organism>
<gene>
    <name evidence="2" type="ORF">N7U66_13735</name>
</gene>
<evidence type="ECO:0000313" key="2">
    <source>
        <dbReference type="EMBL" id="WAC01188.1"/>
    </source>
</evidence>
<sequence length="259" mass="28352">MKKLLVLAFLLLVGVVQAQYNQNAPWMETINVEAGKNTNNPVTFQEVVDVFNAYWKNKNPKVKGSGYKPFKRWEAYWANFVKDDGTLPTNEELWNTYLSTKKNATNTSGRTDFSDWQPVGPFTHSNTGSWSSGQGRINVVVKDAVLANTYYAGAPAGGFWRSTDGGMSWETTTDDLPQIGVSGIAVDYGNPGTIYIATGDDDGGDSYSVGVMKSIDGGSTWNPTGLNAGNSPYYMNDIYINPNDSNMLWVATDSGFINL</sequence>
<reference evidence="2" key="1">
    <citation type="submission" date="2022-11" db="EMBL/GenBank/DDBJ databases">
        <title>Lacinutrix neustonica HL-RS19T sp. nov., isolated from the surface microlayer sample of brackish Lake Shihwa.</title>
        <authorList>
            <person name="Choi J.Y."/>
            <person name="Hwang C.Y."/>
        </authorList>
    </citation>
    <scope>NUCLEOTIDE SEQUENCE</scope>
    <source>
        <strain evidence="2">HL-RS19</strain>
    </source>
</reference>
<accession>A0A9E8SCE4</accession>
<dbReference type="RefSeq" id="WP_267675804.1">
    <property type="nucleotide sequence ID" value="NZ_CP113088.1"/>
</dbReference>
<dbReference type="AlphaFoldDB" id="A0A9E8SCE4"/>
<keyword evidence="3" id="KW-1185">Reference proteome</keyword>
<dbReference type="InterPro" id="IPR015943">
    <property type="entry name" value="WD40/YVTN_repeat-like_dom_sf"/>
</dbReference>
<feature type="signal peptide" evidence="1">
    <location>
        <begin position="1"/>
        <end position="18"/>
    </location>
</feature>
<protein>
    <recommendedName>
        <fullName evidence="4">Glycosyl hydrolase</fullName>
    </recommendedName>
</protein>